<dbReference type="Pfam" id="PF01557">
    <property type="entry name" value="FAA_hydrolase"/>
    <property type="match status" value="1"/>
</dbReference>
<comment type="pathway">
    <text evidence="6">Aromatic compound metabolism; 4-hydroxyphenylacetate degradation; pyruvate and succinate semialdehyde from 4-hydroxyphenylacetate: step 4/7.</text>
</comment>
<comment type="caution">
    <text evidence="9">The sequence shown here is derived from an EMBL/GenBank/DDBJ whole genome shotgun (WGS) entry which is preliminary data.</text>
</comment>
<evidence type="ECO:0000313" key="10">
    <source>
        <dbReference type="Proteomes" id="UP000245506"/>
    </source>
</evidence>
<dbReference type="GO" id="GO:0008704">
    <property type="term" value="F:5-carboxymethyl-2-hydroxymuconate delta-isomerase activity"/>
    <property type="evidence" value="ECO:0007669"/>
    <property type="project" value="UniProtKB-EC"/>
</dbReference>
<evidence type="ECO:0000256" key="6">
    <source>
        <dbReference type="ARBA" id="ARBA00060569"/>
    </source>
</evidence>
<dbReference type="InterPro" id="IPR051121">
    <property type="entry name" value="FAH"/>
</dbReference>
<evidence type="ECO:0000313" key="9">
    <source>
        <dbReference type="EMBL" id="PWQ94710.1"/>
    </source>
</evidence>
<comment type="catalytic activity">
    <reaction evidence="4">
        <text>(2E,4Z)-5-hydroxypenta-2,4-diene-1,2,5-tricarboxylate = (3E,5R)-5-carboxy-2-oxohept-3-enedioate</text>
        <dbReference type="Rhea" id="RHEA:18813"/>
        <dbReference type="ChEBI" id="CHEBI:47961"/>
        <dbReference type="ChEBI" id="CHEBI:87491"/>
        <dbReference type="EC" id="5.3.3.10"/>
    </reaction>
</comment>
<evidence type="ECO:0000256" key="1">
    <source>
        <dbReference type="ARBA" id="ARBA00010211"/>
    </source>
</evidence>
<sequence length="289" mass="31290">MRLVSFLHNGKQRIGCPDGDQIIDLSIANPELPTDLLSLLEAGPEAMTQAKAAAADAGMDARVPSAEVTYLPLIGRAPKVICIGRNYAAHAKEGGVEPPSYPEIFYRGNTSLIGHNQPIIRPECSDKLDYEAELVAIVGKRARHVSRENGLDYVAGYSIFNDATLRDYQRKSSQWTIGKNFDDTGAFGPEFVSADELPAGADGLRIQSRLNGEIMQDANTSDFIFPIDDLIAKLSECMTLEPGDVIVTGTPAGVGYVRKPPVFMKEGDVCEVEIEGLGILSNPILNEVR</sequence>
<keyword evidence="10" id="KW-1185">Reference proteome</keyword>
<dbReference type="RefSeq" id="WP_109824377.1">
    <property type="nucleotide sequence ID" value="NZ_QGKL01000039.1"/>
</dbReference>
<dbReference type="InterPro" id="IPR036663">
    <property type="entry name" value="Fumarylacetoacetase_C_sf"/>
</dbReference>
<evidence type="ECO:0000256" key="5">
    <source>
        <dbReference type="ARBA" id="ARBA00057150"/>
    </source>
</evidence>
<dbReference type="Proteomes" id="UP000245506">
    <property type="component" value="Unassembled WGS sequence"/>
</dbReference>
<proteinExistence type="inferred from homology"/>
<accession>A0A317CEI2</accession>
<organism evidence="9 10">
    <name type="scientific">Leucothrix arctica</name>
    <dbReference type="NCBI Taxonomy" id="1481894"/>
    <lineage>
        <taxon>Bacteria</taxon>
        <taxon>Pseudomonadati</taxon>
        <taxon>Pseudomonadota</taxon>
        <taxon>Gammaproteobacteria</taxon>
        <taxon>Thiotrichales</taxon>
        <taxon>Thiotrichaceae</taxon>
        <taxon>Leucothrix</taxon>
    </lineage>
</organism>
<dbReference type="GO" id="GO:0019752">
    <property type="term" value="P:carboxylic acid metabolic process"/>
    <property type="evidence" value="ECO:0007669"/>
    <property type="project" value="UniProtKB-ARBA"/>
</dbReference>
<dbReference type="FunFam" id="3.90.850.10:FF:000002">
    <property type="entry name" value="2-hydroxyhepta-2,4-diene-1,7-dioate isomerase"/>
    <property type="match status" value="1"/>
</dbReference>
<comment type="catalytic activity">
    <reaction evidence="3">
        <text>(3E,5R)-5-carboxy-2-oxohept-3-enedioate + H(+) = (4Z)-2-oxohept-4-enedioate + CO2</text>
        <dbReference type="Rhea" id="RHEA:14397"/>
        <dbReference type="ChEBI" id="CHEBI:15378"/>
        <dbReference type="ChEBI" id="CHEBI:16526"/>
        <dbReference type="ChEBI" id="CHEBI:87491"/>
        <dbReference type="ChEBI" id="CHEBI:87507"/>
        <dbReference type="EC" id="4.1.1.68"/>
    </reaction>
</comment>
<dbReference type="SUPFAM" id="SSF56529">
    <property type="entry name" value="FAH"/>
    <property type="match status" value="1"/>
</dbReference>
<comment type="similarity">
    <text evidence="1">Belongs to the FAH family.</text>
</comment>
<dbReference type="GO" id="GO:0046872">
    <property type="term" value="F:metal ion binding"/>
    <property type="evidence" value="ECO:0007669"/>
    <property type="project" value="UniProtKB-KW"/>
</dbReference>
<evidence type="ECO:0000256" key="7">
    <source>
        <dbReference type="ARBA" id="ARBA00060680"/>
    </source>
</evidence>
<comment type="function">
    <text evidence="5">Decarboxylates OPET (5-oxo-pent-3-ene-1,2,5-tricarboxylic acid) into HHDD (2-hydroxy-hept-2,4-diene-1,7-dioate) and isomerizes it to OHED (2-oxo-hept-3-ene-1,7-dioate).</text>
</comment>
<name>A0A317CEI2_9GAMM</name>
<evidence type="ECO:0000256" key="4">
    <source>
        <dbReference type="ARBA" id="ARBA00052790"/>
    </source>
</evidence>
<evidence type="ECO:0000259" key="8">
    <source>
        <dbReference type="Pfam" id="PF01557"/>
    </source>
</evidence>
<dbReference type="GO" id="GO:0018800">
    <property type="term" value="F:5-oxopent-3-ene-1,2,5-tricarboxylate decarboxylase activity"/>
    <property type="evidence" value="ECO:0007669"/>
    <property type="project" value="UniProtKB-EC"/>
</dbReference>
<dbReference type="PANTHER" id="PTHR42796">
    <property type="entry name" value="FUMARYLACETOACETATE HYDROLASE DOMAIN-CONTAINING PROTEIN 2A-RELATED"/>
    <property type="match status" value="1"/>
</dbReference>
<dbReference type="Gene3D" id="3.90.850.10">
    <property type="entry name" value="Fumarylacetoacetase-like, C-terminal domain"/>
    <property type="match status" value="1"/>
</dbReference>
<evidence type="ECO:0000256" key="3">
    <source>
        <dbReference type="ARBA" id="ARBA00051258"/>
    </source>
</evidence>
<protein>
    <submittedName>
        <fullName evidence="9">5-oxopent-3-ene-1,2,5-tricarboxylate decarboxylase</fullName>
    </submittedName>
</protein>
<feature type="domain" description="Fumarylacetoacetase-like C-terminal" evidence="8">
    <location>
        <begin position="79"/>
        <end position="284"/>
    </location>
</feature>
<comment type="pathway">
    <text evidence="7">Aromatic compound metabolism; 4-hydroxyphenylacetate degradation; pyruvate and succinate semialdehyde from 4-hydroxyphenylacetate: step 5/7.</text>
</comment>
<dbReference type="InterPro" id="IPR011234">
    <property type="entry name" value="Fumarylacetoacetase-like_C"/>
</dbReference>
<dbReference type="PANTHER" id="PTHR42796:SF4">
    <property type="entry name" value="FUMARYLACETOACETATE HYDROLASE DOMAIN-CONTAINING PROTEIN 2A"/>
    <property type="match status" value="1"/>
</dbReference>
<gene>
    <name evidence="9" type="ORF">DKT75_15590</name>
</gene>
<reference evidence="9 10" key="1">
    <citation type="submission" date="2018-05" db="EMBL/GenBank/DDBJ databases">
        <title>Leucothrix arctica sp. nov., isolated from Arctic seawater.</title>
        <authorList>
            <person name="Choi A."/>
            <person name="Baek K."/>
        </authorList>
    </citation>
    <scope>NUCLEOTIDE SEQUENCE [LARGE SCALE GENOMIC DNA]</scope>
    <source>
        <strain evidence="9 10">IMCC9719</strain>
    </source>
</reference>
<dbReference type="EMBL" id="QGKL01000039">
    <property type="protein sequence ID" value="PWQ94710.1"/>
    <property type="molecule type" value="Genomic_DNA"/>
</dbReference>
<evidence type="ECO:0000256" key="2">
    <source>
        <dbReference type="ARBA" id="ARBA00022723"/>
    </source>
</evidence>
<dbReference type="AlphaFoldDB" id="A0A317CEI2"/>
<keyword evidence="2" id="KW-0479">Metal-binding</keyword>
<dbReference type="OrthoDB" id="9805307at2"/>